<dbReference type="Pfam" id="PF02954">
    <property type="entry name" value="HTH_8"/>
    <property type="match status" value="1"/>
</dbReference>
<dbReference type="FunFam" id="3.40.50.300:FF:000006">
    <property type="entry name" value="DNA-binding transcriptional regulator NtrC"/>
    <property type="match status" value="1"/>
</dbReference>
<evidence type="ECO:0000256" key="6">
    <source>
        <dbReference type="ARBA" id="ARBA00023125"/>
    </source>
</evidence>
<dbReference type="InterPro" id="IPR058031">
    <property type="entry name" value="AAA_lid_NorR"/>
</dbReference>
<dbReference type="FunFam" id="3.40.50.2300:FF:000018">
    <property type="entry name" value="DNA-binding transcriptional regulator NtrC"/>
    <property type="match status" value="1"/>
</dbReference>
<dbReference type="SUPFAM" id="SSF46689">
    <property type="entry name" value="Homeodomain-like"/>
    <property type="match status" value="1"/>
</dbReference>
<dbReference type="Proteomes" id="UP001321786">
    <property type="component" value="Chromosome"/>
</dbReference>
<gene>
    <name evidence="12" type="ORF">HLPR_00970</name>
</gene>
<evidence type="ECO:0000256" key="3">
    <source>
        <dbReference type="ARBA" id="ARBA00022741"/>
    </source>
</evidence>
<evidence type="ECO:0000256" key="4">
    <source>
        <dbReference type="ARBA" id="ARBA00022840"/>
    </source>
</evidence>
<dbReference type="EMBL" id="AP028654">
    <property type="protein sequence ID" value="BEP27766.1"/>
    <property type="molecule type" value="Genomic_DNA"/>
</dbReference>
<evidence type="ECO:0000256" key="2">
    <source>
        <dbReference type="ARBA" id="ARBA00022553"/>
    </source>
</evidence>
<dbReference type="InterPro" id="IPR002197">
    <property type="entry name" value="HTH_Fis"/>
</dbReference>
<dbReference type="PANTHER" id="PTHR32071:SF57">
    <property type="entry name" value="C4-DICARBOXYLATE TRANSPORT TRANSCRIPTIONAL REGULATORY PROTEIN DCTD"/>
    <property type="match status" value="1"/>
</dbReference>
<dbReference type="GO" id="GO:0043565">
    <property type="term" value="F:sequence-specific DNA binding"/>
    <property type="evidence" value="ECO:0007669"/>
    <property type="project" value="InterPro"/>
</dbReference>
<dbReference type="GO" id="GO:0006355">
    <property type="term" value="P:regulation of DNA-templated transcription"/>
    <property type="evidence" value="ECO:0007669"/>
    <property type="project" value="InterPro"/>
</dbReference>
<feature type="modified residue" description="4-aspartylphosphate" evidence="9">
    <location>
        <position position="54"/>
    </location>
</feature>
<dbReference type="InterPro" id="IPR002078">
    <property type="entry name" value="Sigma_54_int"/>
</dbReference>
<dbReference type="AlphaFoldDB" id="A0AAU9DZV2"/>
<evidence type="ECO:0000313" key="13">
    <source>
        <dbReference type="Proteomes" id="UP001321786"/>
    </source>
</evidence>
<dbReference type="SMART" id="SM00382">
    <property type="entry name" value="AAA"/>
    <property type="match status" value="1"/>
</dbReference>
<dbReference type="PROSITE" id="PS00676">
    <property type="entry name" value="SIGMA54_INTERACT_2"/>
    <property type="match status" value="1"/>
</dbReference>
<keyword evidence="7" id="KW-0804">Transcription</keyword>
<keyword evidence="2 9" id="KW-0597">Phosphoprotein</keyword>
<dbReference type="InterPro" id="IPR001789">
    <property type="entry name" value="Sig_transdc_resp-reg_receiver"/>
</dbReference>
<dbReference type="Pfam" id="PF00158">
    <property type="entry name" value="Sigma54_activat"/>
    <property type="match status" value="1"/>
</dbReference>
<dbReference type="SUPFAM" id="SSF52172">
    <property type="entry name" value="CheY-like"/>
    <property type="match status" value="1"/>
</dbReference>
<dbReference type="KEGG" id="hprf:HLPR_00970"/>
<evidence type="ECO:0000256" key="7">
    <source>
        <dbReference type="ARBA" id="ARBA00023163"/>
    </source>
</evidence>
<evidence type="ECO:0000259" key="11">
    <source>
        <dbReference type="PROSITE" id="PS50110"/>
    </source>
</evidence>
<dbReference type="InterPro" id="IPR003593">
    <property type="entry name" value="AAA+_ATPase"/>
</dbReference>
<dbReference type="Gene3D" id="3.40.50.300">
    <property type="entry name" value="P-loop containing nucleotide triphosphate hydrolases"/>
    <property type="match status" value="1"/>
</dbReference>
<dbReference type="InterPro" id="IPR009057">
    <property type="entry name" value="Homeodomain-like_sf"/>
</dbReference>
<organism evidence="12 13">
    <name type="scientific">Helicovermis profundi</name>
    <dbReference type="NCBI Taxonomy" id="3065157"/>
    <lineage>
        <taxon>Bacteria</taxon>
        <taxon>Bacillati</taxon>
        <taxon>Bacillota</taxon>
        <taxon>Clostridia</taxon>
        <taxon>Helicovermis</taxon>
    </lineage>
</organism>
<dbReference type="PROSITE" id="PS00688">
    <property type="entry name" value="SIGMA54_INTERACT_3"/>
    <property type="match status" value="1"/>
</dbReference>
<dbReference type="InterPro" id="IPR011006">
    <property type="entry name" value="CheY-like_superfamily"/>
</dbReference>
<dbReference type="SMART" id="SM00448">
    <property type="entry name" value="REC"/>
    <property type="match status" value="1"/>
</dbReference>
<evidence type="ECO:0000313" key="12">
    <source>
        <dbReference type="EMBL" id="BEP27766.1"/>
    </source>
</evidence>
<proteinExistence type="predicted"/>
<dbReference type="Gene3D" id="1.10.8.60">
    <property type="match status" value="1"/>
</dbReference>
<dbReference type="PANTHER" id="PTHR32071">
    <property type="entry name" value="TRANSCRIPTIONAL REGULATORY PROTEIN"/>
    <property type="match status" value="1"/>
</dbReference>
<dbReference type="InterPro" id="IPR025943">
    <property type="entry name" value="Sigma_54_int_dom_ATP-bd_2"/>
</dbReference>
<name>A0AAU9DZV2_9FIRM</name>
<feature type="domain" description="Response regulatory" evidence="11">
    <location>
        <begin position="5"/>
        <end position="119"/>
    </location>
</feature>
<feature type="domain" description="Sigma-54 factor interaction" evidence="10">
    <location>
        <begin position="139"/>
        <end position="368"/>
    </location>
</feature>
<evidence type="ECO:0000256" key="9">
    <source>
        <dbReference type="PROSITE-ProRule" id="PRU00169"/>
    </source>
</evidence>
<dbReference type="InterPro" id="IPR025662">
    <property type="entry name" value="Sigma_54_int_dom_ATP-bd_1"/>
</dbReference>
<dbReference type="RefSeq" id="WP_338536136.1">
    <property type="nucleotide sequence ID" value="NZ_AP028654.1"/>
</dbReference>
<evidence type="ECO:0000256" key="1">
    <source>
        <dbReference type="ARBA" id="ARBA00018672"/>
    </source>
</evidence>
<dbReference type="Gene3D" id="3.40.50.2300">
    <property type="match status" value="1"/>
</dbReference>
<evidence type="ECO:0000259" key="10">
    <source>
        <dbReference type="PROSITE" id="PS50045"/>
    </source>
</evidence>
<evidence type="ECO:0000256" key="8">
    <source>
        <dbReference type="ARBA" id="ARBA00024867"/>
    </source>
</evidence>
<dbReference type="PRINTS" id="PR01590">
    <property type="entry name" value="HTHFIS"/>
</dbReference>
<keyword evidence="13" id="KW-1185">Reference proteome</keyword>
<comment type="function">
    <text evidence="8">May play the central regulatory role in sporulation. It may be an element of the effector pathway responsible for the activation of sporulation genes in response to nutritional stress. Spo0A may act in concert with spo0H (a sigma factor) to control the expression of some genes that are critical to the sporulation process.</text>
</comment>
<evidence type="ECO:0000256" key="5">
    <source>
        <dbReference type="ARBA" id="ARBA00023015"/>
    </source>
</evidence>
<dbReference type="GO" id="GO:0005524">
    <property type="term" value="F:ATP binding"/>
    <property type="evidence" value="ECO:0007669"/>
    <property type="project" value="UniProtKB-KW"/>
</dbReference>
<accession>A0AAU9DZV2</accession>
<protein>
    <recommendedName>
        <fullName evidence="1">Stage 0 sporulation protein A homolog</fullName>
    </recommendedName>
</protein>
<dbReference type="PROSITE" id="PS50110">
    <property type="entry name" value="RESPONSE_REGULATORY"/>
    <property type="match status" value="1"/>
</dbReference>
<sequence>MCDTNILIVEDERNLALLIKRVLEKEGYNALLAENGKKALEILEINSIDIIITDIKMPEMTGIELLSKIKSVDSSIEVIIMTAFATLETAINAIKMGARDYIRKPFNLEEIVKAVKKTELVFKENDFINTNQSDFENLMVSTSPKMKELVKMIDKISKSVATVYINGETGVGKELVARAIHENSDRKDNPFIKVNCSALPETLLESELFGYEKGAFTGAYSQKLGRFELADGGTIFLDEIGDISPLIQLKLLRVLQQKELERLGGTTTIPLDVRIITATNKNLEELVSKGVFRKDLYYRLNVIPLFVPPLRDRLEDLEELFEIFISKTSTIHQKGCKILSEEAKTCLKSYKWPGNVRELENIIERVIVITDGNVIGKEDLPDRILNLKKDSNENKLINLKESVEEEAIRKALKECNNNITKASEKIGLSRRSMHRKINKYNIQS</sequence>
<dbReference type="InterPro" id="IPR025944">
    <property type="entry name" value="Sigma_54_int_dom_CS"/>
</dbReference>
<dbReference type="PROSITE" id="PS00675">
    <property type="entry name" value="SIGMA54_INTERACT_1"/>
    <property type="match status" value="1"/>
</dbReference>
<dbReference type="InterPro" id="IPR027417">
    <property type="entry name" value="P-loop_NTPase"/>
</dbReference>
<dbReference type="Pfam" id="PF00072">
    <property type="entry name" value="Response_reg"/>
    <property type="match status" value="1"/>
</dbReference>
<dbReference type="SUPFAM" id="SSF52540">
    <property type="entry name" value="P-loop containing nucleoside triphosphate hydrolases"/>
    <property type="match status" value="1"/>
</dbReference>
<dbReference type="CDD" id="cd00009">
    <property type="entry name" value="AAA"/>
    <property type="match status" value="1"/>
</dbReference>
<keyword evidence="4" id="KW-0067">ATP-binding</keyword>
<keyword evidence="3" id="KW-0547">Nucleotide-binding</keyword>
<reference evidence="12 13" key="1">
    <citation type="submission" date="2023-08" db="EMBL/GenBank/DDBJ databases">
        <title>Helicovermis profunda gen. nov., sp. nov., a novel mesophilic, fermentative bacterium within the Bacillota from a deep-sea hydrothermal vent chimney.</title>
        <authorList>
            <person name="Miyazaki U."/>
            <person name="Mizutani D."/>
            <person name="Hashimoto Y."/>
            <person name="Tame A."/>
            <person name="Sawayama S."/>
            <person name="Miyazaki J."/>
            <person name="Takai K."/>
            <person name="Nakagawa S."/>
        </authorList>
    </citation>
    <scope>NUCLEOTIDE SEQUENCE [LARGE SCALE GENOMIC DNA]</scope>
    <source>
        <strain evidence="12 13">S502</strain>
    </source>
</reference>
<keyword evidence="5" id="KW-0805">Transcription regulation</keyword>
<keyword evidence="6" id="KW-0238">DNA-binding</keyword>
<dbReference type="Gene3D" id="1.10.10.60">
    <property type="entry name" value="Homeodomain-like"/>
    <property type="match status" value="1"/>
</dbReference>
<dbReference type="Pfam" id="PF25601">
    <property type="entry name" value="AAA_lid_14"/>
    <property type="match status" value="1"/>
</dbReference>
<dbReference type="PROSITE" id="PS50045">
    <property type="entry name" value="SIGMA54_INTERACT_4"/>
    <property type="match status" value="1"/>
</dbReference>
<dbReference type="CDD" id="cd17536">
    <property type="entry name" value="REC_YesN-like"/>
    <property type="match status" value="1"/>
</dbReference>
<dbReference type="GO" id="GO:0000160">
    <property type="term" value="P:phosphorelay signal transduction system"/>
    <property type="evidence" value="ECO:0007669"/>
    <property type="project" value="InterPro"/>
</dbReference>